<dbReference type="EMBL" id="CP036276">
    <property type="protein sequence ID" value="QDU41720.1"/>
    <property type="molecule type" value="Genomic_DNA"/>
</dbReference>
<evidence type="ECO:0000313" key="2">
    <source>
        <dbReference type="Proteomes" id="UP000319383"/>
    </source>
</evidence>
<sequence>MDAEKKNQLTKRLMREKRWQEAVDWKNRRIKKHRDAGLLRPEASDAAWRELEKEFPPLEQSPDHVAAPVRNIPPVDPLDQPIALFGGKSLRQMTAERRKEWAVAQIIETELPWTDLPEGSEIGEYVVEDMDWAVKNLLLVTKRIDEEEKRFEIDWSKAVTPPPTAWGVGRLRRMLRDPSDFEWQLQDHADTQYPGDDEGV</sequence>
<reference evidence="1 2" key="1">
    <citation type="submission" date="2019-02" db="EMBL/GenBank/DDBJ databases">
        <title>Deep-cultivation of Planctomycetes and their phenomic and genomic characterization uncovers novel biology.</title>
        <authorList>
            <person name="Wiegand S."/>
            <person name="Jogler M."/>
            <person name="Boedeker C."/>
            <person name="Pinto D."/>
            <person name="Vollmers J."/>
            <person name="Rivas-Marin E."/>
            <person name="Kohn T."/>
            <person name="Peeters S.H."/>
            <person name="Heuer A."/>
            <person name="Rast P."/>
            <person name="Oberbeckmann S."/>
            <person name="Bunk B."/>
            <person name="Jeske O."/>
            <person name="Meyerdierks A."/>
            <person name="Storesund J.E."/>
            <person name="Kallscheuer N."/>
            <person name="Luecker S."/>
            <person name="Lage O.M."/>
            <person name="Pohl T."/>
            <person name="Merkel B.J."/>
            <person name="Hornburger P."/>
            <person name="Mueller R.-W."/>
            <person name="Bruemmer F."/>
            <person name="Labrenz M."/>
            <person name="Spormann A.M."/>
            <person name="Op den Camp H."/>
            <person name="Overmann J."/>
            <person name="Amann R."/>
            <person name="Jetten M.S.M."/>
            <person name="Mascher T."/>
            <person name="Medema M.H."/>
            <person name="Devos D.P."/>
            <person name="Kaster A.-K."/>
            <person name="Ovreas L."/>
            <person name="Rohde M."/>
            <person name="Galperin M.Y."/>
            <person name="Jogler C."/>
        </authorList>
    </citation>
    <scope>NUCLEOTIDE SEQUENCE [LARGE SCALE GENOMIC DNA]</scope>
    <source>
        <strain evidence="1 2">Mal52</strain>
    </source>
</reference>
<proteinExistence type="predicted"/>
<evidence type="ECO:0000313" key="1">
    <source>
        <dbReference type="EMBL" id="QDU41720.1"/>
    </source>
</evidence>
<gene>
    <name evidence="1" type="ORF">Mal52_01730</name>
</gene>
<accession>A0A517ZGX4</accession>
<name>A0A517ZGX4_9PLAN</name>
<protein>
    <submittedName>
        <fullName evidence="1">Uncharacterized protein</fullName>
    </submittedName>
</protein>
<dbReference type="Proteomes" id="UP000319383">
    <property type="component" value="Chromosome"/>
</dbReference>
<dbReference type="KEGG" id="sdyn:Mal52_01730"/>
<keyword evidence="2" id="KW-1185">Reference proteome</keyword>
<dbReference type="AlphaFoldDB" id="A0A517ZGX4"/>
<organism evidence="1 2">
    <name type="scientific">Symmachiella dynata</name>
    <dbReference type="NCBI Taxonomy" id="2527995"/>
    <lineage>
        <taxon>Bacteria</taxon>
        <taxon>Pseudomonadati</taxon>
        <taxon>Planctomycetota</taxon>
        <taxon>Planctomycetia</taxon>
        <taxon>Planctomycetales</taxon>
        <taxon>Planctomycetaceae</taxon>
        <taxon>Symmachiella</taxon>
    </lineage>
</organism>